<feature type="compositionally biased region" description="Polar residues" evidence="1">
    <location>
        <begin position="479"/>
        <end position="490"/>
    </location>
</feature>
<dbReference type="AlphaFoldDB" id="A0AAN7Y7T6"/>
<dbReference type="GO" id="GO:0004174">
    <property type="term" value="F:electron-transferring-flavoprotein dehydrogenase activity"/>
    <property type="evidence" value="ECO:0007669"/>
    <property type="project" value="TreeGrafter"/>
</dbReference>
<name>A0AAN7Y7T6_9EURO</name>
<protein>
    <recommendedName>
        <fullName evidence="2">FAD/NAD(P)-binding domain-containing protein</fullName>
    </recommendedName>
</protein>
<reference evidence="3 4" key="1">
    <citation type="submission" date="2023-08" db="EMBL/GenBank/DDBJ databases">
        <title>Black Yeasts Isolated from many extreme environments.</title>
        <authorList>
            <person name="Coleine C."/>
            <person name="Stajich J.E."/>
            <person name="Selbmann L."/>
        </authorList>
    </citation>
    <scope>NUCLEOTIDE SEQUENCE [LARGE SCALE GENOMIC DNA]</scope>
    <source>
        <strain evidence="3 4">CCFEE 5910</strain>
    </source>
</reference>
<evidence type="ECO:0000259" key="2">
    <source>
        <dbReference type="Pfam" id="PF07992"/>
    </source>
</evidence>
<dbReference type="PANTHER" id="PTHR43735">
    <property type="entry name" value="APOPTOSIS-INDUCING FACTOR 1"/>
    <property type="match status" value="1"/>
</dbReference>
<dbReference type="InterPro" id="IPR023753">
    <property type="entry name" value="FAD/NAD-binding_dom"/>
</dbReference>
<organism evidence="3 4">
    <name type="scientific">Lithohypha guttulata</name>
    <dbReference type="NCBI Taxonomy" id="1690604"/>
    <lineage>
        <taxon>Eukaryota</taxon>
        <taxon>Fungi</taxon>
        <taxon>Dikarya</taxon>
        <taxon>Ascomycota</taxon>
        <taxon>Pezizomycotina</taxon>
        <taxon>Eurotiomycetes</taxon>
        <taxon>Chaetothyriomycetidae</taxon>
        <taxon>Chaetothyriales</taxon>
        <taxon>Trichomeriaceae</taxon>
        <taxon>Lithohypha</taxon>
    </lineage>
</organism>
<keyword evidence="4" id="KW-1185">Reference proteome</keyword>
<dbReference type="Pfam" id="PF07992">
    <property type="entry name" value="Pyr_redox_2"/>
    <property type="match status" value="1"/>
</dbReference>
<dbReference type="Proteomes" id="UP001309876">
    <property type="component" value="Unassembled WGS sequence"/>
</dbReference>
<dbReference type="InterPro" id="IPR036188">
    <property type="entry name" value="FAD/NAD-bd_sf"/>
</dbReference>
<dbReference type="PANTHER" id="PTHR43735:SF24">
    <property type="entry name" value="NUCLEOTIDE-DISULPHIDE OXIDOREDUCTASE AMID-LIKE, PUTATIVE (AFU_ORTHOLOGUE AFUA_1G17180)-RELATED"/>
    <property type="match status" value="1"/>
</dbReference>
<gene>
    <name evidence="3" type="ORF">LTR05_002095</name>
</gene>
<evidence type="ECO:0000313" key="3">
    <source>
        <dbReference type="EMBL" id="KAK5087880.1"/>
    </source>
</evidence>
<accession>A0AAN7Y7T6</accession>
<dbReference type="EMBL" id="JAVRRJ010000002">
    <property type="protein sequence ID" value="KAK5087880.1"/>
    <property type="molecule type" value="Genomic_DNA"/>
</dbReference>
<feature type="region of interest" description="Disordered" evidence="1">
    <location>
        <begin position="472"/>
        <end position="495"/>
    </location>
</feature>
<feature type="domain" description="FAD/NAD(P)-binding" evidence="2">
    <location>
        <begin position="34"/>
        <end position="349"/>
    </location>
</feature>
<comment type="caution">
    <text evidence="3">The sequence shown here is derived from an EMBL/GenBank/DDBJ whole genome shotgun (WGS) entry which is preliminary data.</text>
</comment>
<dbReference type="PRINTS" id="PR00368">
    <property type="entry name" value="FADPNR"/>
</dbReference>
<dbReference type="SUPFAM" id="SSF51905">
    <property type="entry name" value="FAD/NAD(P)-binding domain"/>
    <property type="match status" value="1"/>
</dbReference>
<dbReference type="GO" id="GO:0050660">
    <property type="term" value="F:flavin adenine dinucleotide binding"/>
    <property type="evidence" value="ECO:0007669"/>
    <property type="project" value="TreeGrafter"/>
</dbReference>
<sequence length="560" mass="60328">MTCVNVVYLFGIERDTTSLSTMASPFGHTPRPQRVLIIGGCYAGLAAATNLLDLCEGRAPRFAPTSEILKRDVPIDITIVDERDGFYHVIGSPLALASSDYAAKAWVKFSDVPGLQHPSFSFIHGSVEKVDINTKTAVIRRKDSSSPVDQEYDYLIAASGLRRAWPVVPQSLSRNTYLPEAQTHIDSVMNARNGVVVIGGGAVGIEMAAELKLVNPALEVTLIHSRDRLLSSEPLPDDFKDETLSVLRSTGVQVVTGQRVKDISEPDSETVISLTLSNGDIVRTSHVINAISRSVPTTTYLPPSTLDSEGFVKVKPSLHFLNGDDYHLAAGDIALWSGIKRCGAAMHMGGFCAYNIHQHIISQLPPTRPSSPYARRSSDSFNDIPSPAYEPVYKELAEHPAVIGLAIGSTGTSYSPTEGTKSGPEVLKYMFGDDLGFSNCYNYMKLGEAPWSMVEKVATAPTDVPTMDEGAKIEEEEQSTPTLSATSTESPVVEPQTPVDAVGNAEITNFEVLGDEGAGTRKVDIDSIVTEIAQASIANRRHKNIDSGDLDIQPVQVATA</sequence>
<evidence type="ECO:0000313" key="4">
    <source>
        <dbReference type="Proteomes" id="UP001309876"/>
    </source>
</evidence>
<dbReference type="Gene3D" id="3.50.50.100">
    <property type="match status" value="1"/>
</dbReference>
<evidence type="ECO:0000256" key="1">
    <source>
        <dbReference type="SAM" id="MobiDB-lite"/>
    </source>
</evidence>
<dbReference type="GO" id="GO:0005737">
    <property type="term" value="C:cytoplasm"/>
    <property type="evidence" value="ECO:0007669"/>
    <property type="project" value="TreeGrafter"/>
</dbReference>
<proteinExistence type="predicted"/>